<sequence>MIVAAAPAATMQQRFARIVGERNAIAEPNDLRTYECDGLLGFRVRPAIVVLPESTDEVAACVRLARELDLPIVPRGAGTGLSGGALPTDGCVMIGLSRMKQILAIDYANRTARVQPGVINLDITRALAPQGYYYAPDPSSQSVCTIGGNIAENAGGAHCLKYGFTTNHVLGVTMVLGDGSVVHLGSRGGELDTLGYDLVGVVVGSEGMTGIVTEALVRIMRAPERTQTLFATFPTTDEAGDAVGRIIGAGIVPAAIEMCDKLAIEAIVAATHVDWPLDVGALLLMDVDGVDAEVEATAAQARAHLAAAGAIEIREPKDDAERALAWKGRKAAFAAVGRISPNYHVQDGVIPRKDIAPVLREIAALGAASGLRIANVFHAGDGNLHPLVLYDARIPGQEHEAERVAGEILRVCLRYGGSVTGEHGVGHDKACYLGEQFNADDLGTMQQVRSAFDPEHRFNPDKVFPTPRLCGDKPGAYTPHASELSGEAGRG</sequence>
<keyword evidence="2" id="KW-0285">Flavoprotein</keyword>
<reference evidence="7 8" key="1">
    <citation type="journal article" date="2022" name="ISME Commun">
        <title>Vulcanimicrobium alpinus gen. nov. sp. nov., the first cultivated representative of the candidate phylum 'Eremiobacterota', is a metabolically versatile aerobic anoxygenic phototroph.</title>
        <authorList>
            <person name="Yabe S."/>
            <person name="Muto K."/>
            <person name="Abe K."/>
            <person name="Yokota A."/>
            <person name="Staudigel H."/>
            <person name="Tebo B.M."/>
        </authorList>
    </citation>
    <scope>NUCLEOTIDE SEQUENCE [LARGE SCALE GENOMIC DNA]</scope>
    <source>
        <strain evidence="7 8">WC8-2</strain>
    </source>
</reference>
<name>A0AAN1XWN0_UNVUL</name>
<keyword evidence="3" id="KW-0274">FAD</keyword>
<proteinExistence type="predicted"/>
<dbReference type="Gene3D" id="1.10.45.10">
    <property type="entry name" value="Vanillyl-alcohol Oxidase, Chain A, domain 4"/>
    <property type="match status" value="1"/>
</dbReference>
<keyword evidence="8" id="KW-1185">Reference proteome</keyword>
<dbReference type="Proteomes" id="UP001317532">
    <property type="component" value="Chromosome"/>
</dbReference>
<dbReference type="GO" id="GO:0071949">
    <property type="term" value="F:FAD binding"/>
    <property type="evidence" value="ECO:0007669"/>
    <property type="project" value="InterPro"/>
</dbReference>
<dbReference type="InterPro" id="IPR016166">
    <property type="entry name" value="FAD-bd_PCMH"/>
</dbReference>
<evidence type="ECO:0000256" key="4">
    <source>
        <dbReference type="ARBA" id="ARBA00023002"/>
    </source>
</evidence>
<evidence type="ECO:0000259" key="6">
    <source>
        <dbReference type="PROSITE" id="PS51387"/>
    </source>
</evidence>
<evidence type="ECO:0000256" key="2">
    <source>
        <dbReference type="ARBA" id="ARBA00022630"/>
    </source>
</evidence>
<dbReference type="InterPro" id="IPR016169">
    <property type="entry name" value="FAD-bd_PCMH_sub2"/>
</dbReference>
<dbReference type="InterPro" id="IPR006094">
    <property type="entry name" value="Oxid_FAD_bind_N"/>
</dbReference>
<evidence type="ECO:0000256" key="1">
    <source>
        <dbReference type="ARBA" id="ARBA00001974"/>
    </source>
</evidence>
<evidence type="ECO:0000313" key="7">
    <source>
        <dbReference type="EMBL" id="BDE05693.1"/>
    </source>
</evidence>
<dbReference type="InterPro" id="IPR016164">
    <property type="entry name" value="FAD-linked_Oxase-like_C"/>
</dbReference>
<organism evidence="7 8">
    <name type="scientific">Vulcanimicrobium alpinum</name>
    <dbReference type="NCBI Taxonomy" id="3016050"/>
    <lineage>
        <taxon>Bacteria</taxon>
        <taxon>Bacillati</taxon>
        <taxon>Vulcanimicrobiota</taxon>
        <taxon>Vulcanimicrobiia</taxon>
        <taxon>Vulcanimicrobiales</taxon>
        <taxon>Vulcanimicrobiaceae</taxon>
        <taxon>Vulcanimicrobium</taxon>
    </lineage>
</organism>
<dbReference type="SUPFAM" id="SSF55103">
    <property type="entry name" value="FAD-linked oxidases, C-terminal domain"/>
    <property type="match status" value="1"/>
</dbReference>
<dbReference type="Pfam" id="PF01565">
    <property type="entry name" value="FAD_binding_4"/>
    <property type="match status" value="1"/>
</dbReference>
<gene>
    <name evidence="7" type="primary">glcD</name>
    <name evidence="7" type="ORF">WPS_09690</name>
</gene>
<dbReference type="Gene3D" id="3.30.70.2740">
    <property type="match status" value="1"/>
</dbReference>
<dbReference type="EMBL" id="AP025523">
    <property type="protein sequence ID" value="BDE05693.1"/>
    <property type="molecule type" value="Genomic_DNA"/>
</dbReference>
<dbReference type="GO" id="GO:0016491">
    <property type="term" value="F:oxidoreductase activity"/>
    <property type="evidence" value="ECO:0007669"/>
    <property type="project" value="UniProtKB-KW"/>
</dbReference>
<dbReference type="RefSeq" id="WP_317996719.1">
    <property type="nucleotide sequence ID" value="NZ_AP025523.1"/>
</dbReference>
<dbReference type="PROSITE" id="PS51387">
    <property type="entry name" value="FAD_PCMH"/>
    <property type="match status" value="1"/>
</dbReference>
<feature type="domain" description="FAD-binding PCMH-type" evidence="6">
    <location>
        <begin position="42"/>
        <end position="222"/>
    </location>
</feature>
<keyword evidence="4" id="KW-0560">Oxidoreductase</keyword>
<dbReference type="SUPFAM" id="SSF56176">
    <property type="entry name" value="FAD-binding/transporter-associated domain-like"/>
    <property type="match status" value="1"/>
</dbReference>
<dbReference type="InterPro" id="IPR051914">
    <property type="entry name" value="FAD-linked_OxidoTrans_Type4"/>
</dbReference>
<dbReference type="AlphaFoldDB" id="A0AAN1XWN0"/>
<evidence type="ECO:0000313" key="8">
    <source>
        <dbReference type="Proteomes" id="UP001317532"/>
    </source>
</evidence>
<accession>A0AAN1XWN0</accession>
<dbReference type="PANTHER" id="PTHR42934:SF1">
    <property type="entry name" value="GLYCOLATE OXIDASE SUBUNIT GLCD"/>
    <property type="match status" value="1"/>
</dbReference>
<dbReference type="Gene3D" id="3.30.465.10">
    <property type="match status" value="1"/>
</dbReference>
<dbReference type="Pfam" id="PF02913">
    <property type="entry name" value="FAD-oxidase_C"/>
    <property type="match status" value="1"/>
</dbReference>
<comment type="cofactor">
    <cofactor evidence="1">
        <name>FAD</name>
        <dbReference type="ChEBI" id="CHEBI:57692"/>
    </cofactor>
</comment>
<dbReference type="InterPro" id="IPR036318">
    <property type="entry name" value="FAD-bd_PCMH-like_sf"/>
</dbReference>
<dbReference type="InterPro" id="IPR004113">
    <property type="entry name" value="FAD-bd_oxidored_4_C"/>
</dbReference>
<protein>
    <submittedName>
        <fullName evidence="7">FAD-binding protein</fullName>
    </submittedName>
</protein>
<evidence type="ECO:0000256" key="5">
    <source>
        <dbReference type="SAM" id="MobiDB-lite"/>
    </source>
</evidence>
<dbReference type="KEGG" id="vab:WPS_09690"/>
<evidence type="ECO:0000256" key="3">
    <source>
        <dbReference type="ARBA" id="ARBA00022827"/>
    </source>
</evidence>
<feature type="region of interest" description="Disordered" evidence="5">
    <location>
        <begin position="469"/>
        <end position="491"/>
    </location>
</feature>
<dbReference type="InterPro" id="IPR016171">
    <property type="entry name" value="Vanillyl_alc_oxidase_C-sub2"/>
</dbReference>
<dbReference type="PANTHER" id="PTHR42934">
    <property type="entry name" value="GLYCOLATE OXIDASE SUBUNIT GLCD"/>
    <property type="match status" value="1"/>
</dbReference>